<organism evidence="2 3">
    <name type="scientific">Hymenobacter psychrophilus</name>
    <dbReference type="NCBI Taxonomy" id="651662"/>
    <lineage>
        <taxon>Bacteria</taxon>
        <taxon>Pseudomonadati</taxon>
        <taxon>Bacteroidota</taxon>
        <taxon>Cytophagia</taxon>
        <taxon>Cytophagales</taxon>
        <taxon>Hymenobacteraceae</taxon>
        <taxon>Hymenobacter</taxon>
    </lineage>
</organism>
<gene>
    <name evidence="2" type="ORF">SAMN04488069_105188</name>
</gene>
<dbReference type="Proteomes" id="UP000199249">
    <property type="component" value="Unassembled WGS sequence"/>
</dbReference>
<reference evidence="3" key="1">
    <citation type="submission" date="2016-10" db="EMBL/GenBank/DDBJ databases">
        <authorList>
            <person name="Varghese N."/>
            <person name="Submissions S."/>
        </authorList>
    </citation>
    <scope>NUCLEOTIDE SEQUENCE [LARGE SCALE GENOMIC DNA]</scope>
    <source>
        <strain evidence="3">CGMCC 1.8975</strain>
    </source>
</reference>
<evidence type="ECO:0000256" key="1">
    <source>
        <dbReference type="SAM" id="SignalP"/>
    </source>
</evidence>
<sequence>MLLAAGLLLAATPATRAQSAPQKTTTVPAGNLERTLSEFGTWVGAQVDRAGAATRREMPKLTAEFDRRSRRLDRAADSLSAEGQREYTAQKVRYQQWATRQDSLDARQQPSTPAQAQARLLKENVNIGRARATELPDLYLRLIETMRAEKKGWSQTDWSTASEVLGRLNDRYEQVRTQLPLEERLRIRTLQGEFRTLEKARGVKDSMRD</sequence>
<proteinExistence type="predicted"/>
<dbReference type="EMBL" id="FNOV01000005">
    <property type="protein sequence ID" value="SDY07226.1"/>
    <property type="molecule type" value="Genomic_DNA"/>
</dbReference>
<evidence type="ECO:0008006" key="4">
    <source>
        <dbReference type="Google" id="ProtNLM"/>
    </source>
</evidence>
<keyword evidence="3" id="KW-1185">Reference proteome</keyword>
<evidence type="ECO:0000313" key="3">
    <source>
        <dbReference type="Proteomes" id="UP000199249"/>
    </source>
</evidence>
<evidence type="ECO:0000313" key="2">
    <source>
        <dbReference type="EMBL" id="SDY07226.1"/>
    </source>
</evidence>
<feature type="signal peptide" evidence="1">
    <location>
        <begin position="1"/>
        <end position="19"/>
    </location>
</feature>
<protein>
    <recommendedName>
        <fullName evidence="4">DUF4142 domain-containing protein</fullName>
    </recommendedName>
</protein>
<name>A0A1H3GV92_9BACT</name>
<dbReference type="AlphaFoldDB" id="A0A1H3GV92"/>
<accession>A0A1H3GV92</accession>
<feature type="chain" id="PRO_5011513114" description="DUF4142 domain-containing protein" evidence="1">
    <location>
        <begin position="20"/>
        <end position="209"/>
    </location>
</feature>
<keyword evidence="1" id="KW-0732">Signal</keyword>